<evidence type="ECO:0000313" key="4">
    <source>
        <dbReference type="EMBL" id="KAI3938573.1"/>
    </source>
</evidence>
<dbReference type="Pfam" id="PF00931">
    <property type="entry name" value="NB-ARC"/>
    <property type="match status" value="1"/>
</dbReference>
<evidence type="ECO:0000256" key="2">
    <source>
        <dbReference type="ARBA" id="ARBA00022840"/>
    </source>
</evidence>
<name>A0AAD4XS33_9MAGN</name>
<dbReference type="EMBL" id="JAJJMB010005516">
    <property type="protein sequence ID" value="KAI3938573.1"/>
    <property type="molecule type" value="Genomic_DNA"/>
</dbReference>
<dbReference type="PRINTS" id="PR00364">
    <property type="entry name" value="DISEASERSIST"/>
</dbReference>
<keyword evidence="2" id="KW-0067">ATP-binding</keyword>
<dbReference type="InterPro" id="IPR002182">
    <property type="entry name" value="NB-ARC"/>
</dbReference>
<keyword evidence="2" id="KW-0547">Nucleotide-binding</keyword>
<dbReference type="GO" id="GO:0005524">
    <property type="term" value="F:ATP binding"/>
    <property type="evidence" value="ECO:0007669"/>
    <property type="project" value="UniProtKB-KW"/>
</dbReference>
<proteinExistence type="predicted"/>
<dbReference type="Gene3D" id="1.10.8.430">
    <property type="entry name" value="Helical domain of apoptotic protease-activating factors"/>
    <property type="match status" value="1"/>
</dbReference>
<evidence type="ECO:0000259" key="3">
    <source>
        <dbReference type="SMART" id="SM00382"/>
    </source>
</evidence>
<keyword evidence="1" id="KW-0611">Plant defense</keyword>
<feature type="domain" description="AAA+ ATPase" evidence="3">
    <location>
        <begin position="86"/>
        <end position="224"/>
    </location>
</feature>
<dbReference type="InterPro" id="IPR027417">
    <property type="entry name" value="P-loop_NTPase"/>
</dbReference>
<reference evidence="4" key="1">
    <citation type="submission" date="2022-04" db="EMBL/GenBank/DDBJ databases">
        <title>A functionally conserved STORR gene fusion in Papaver species that diverged 16.8 million years ago.</title>
        <authorList>
            <person name="Catania T."/>
        </authorList>
    </citation>
    <scope>NUCLEOTIDE SEQUENCE</scope>
    <source>
        <strain evidence="4">S-188037</strain>
    </source>
</reference>
<evidence type="ECO:0000256" key="1">
    <source>
        <dbReference type="ARBA" id="ARBA00022821"/>
    </source>
</evidence>
<dbReference type="Proteomes" id="UP001202328">
    <property type="component" value="Unassembled WGS sequence"/>
</dbReference>
<dbReference type="InterPro" id="IPR042197">
    <property type="entry name" value="Apaf_helical"/>
</dbReference>
<evidence type="ECO:0000313" key="5">
    <source>
        <dbReference type="Proteomes" id="UP001202328"/>
    </source>
</evidence>
<dbReference type="InterPro" id="IPR003593">
    <property type="entry name" value="AAA+_ATPase"/>
</dbReference>
<accession>A0AAD4XS33</accession>
<dbReference type="SMART" id="SM00382">
    <property type="entry name" value="AAA"/>
    <property type="match status" value="1"/>
</dbReference>
<dbReference type="PANTHER" id="PTHR33463:SF220">
    <property type="entry name" value="NB-ARC DOMAIN-CONTAINING PROTEIN"/>
    <property type="match status" value="1"/>
</dbReference>
<protein>
    <recommendedName>
        <fullName evidence="3">AAA+ ATPase domain-containing protein</fullName>
    </recommendedName>
</protein>
<dbReference type="FunFam" id="1.10.8.430:FF:000003">
    <property type="entry name" value="Probable disease resistance protein At5g66910"/>
    <property type="match status" value="1"/>
</dbReference>
<dbReference type="FunFam" id="3.40.50.300:FF:001091">
    <property type="entry name" value="Probable disease resistance protein At1g61300"/>
    <property type="match status" value="1"/>
</dbReference>
<comment type="caution">
    <text evidence="4">The sequence shown here is derived from an EMBL/GenBank/DDBJ whole genome shotgun (WGS) entry which is preliminary data.</text>
</comment>
<dbReference type="GO" id="GO:0043531">
    <property type="term" value="F:ADP binding"/>
    <property type="evidence" value="ECO:0007669"/>
    <property type="project" value="InterPro"/>
</dbReference>
<dbReference type="InterPro" id="IPR050905">
    <property type="entry name" value="Plant_NBS-LRR"/>
</dbReference>
<gene>
    <name evidence="4" type="ORF">MKW98_016078</name>
</gene>
<dbReference type="SUPFAM" id="SSF52540">
    <property type="entry name" value="P-loop containing nucleoside triphosphate hydrolases"/>
    <property type="match status" value="1"/>
</dbReference>
<dbReference type="PANTHER" id="PTHR33463">
    <property type="entry name" value="NB-ARC DOMAIN-CONTAINING PROTEIN-RELATED"/>
    <property type="match status" value="1"/>
</dbReference>
<dbReference type="Gene3D" id="3.40.50.300">
    <property type="entry name" value="P-loop containing nucleotide triphosphate hydrolases"/>
    <property type="match status" value="1"/>
</dbReference>
<keyword evidence="5" id="KW-1185">Reference proteome</keyword>
<sequence length="302" mass="33871">MKLSGTMEDAIFGVGVGKIAGVLTNSENYCHENRLLWSVYRAKVISETSVIDVNQDPFQVIPVVKVVGMDVKFNEVLESLVPEENLVQIVGLYGTGGVGKTTLLQKVNNEFAKRKMFDVVIWIVVSNCLNFRSIQNKIGKKVGLQWSEGTETYERANDIFKGLKNRRFLLLLDDIWEGIDLETIGVSRNSIQFTGSKVVFSTRSEQVGGLMEADKRIKIECLEDDQDWSLFQQKVKQEALSCHPEVLEVAKKVSKECRGLPLALITIGRPMSSKTDLKQWQHALCTLQDAASQFSCTNCQVF</sequence>
<dbReference type="AlphaFoldDB" id="A0AAD4XS33"/>
<organism evidence="4 5">
    <name type="scientific">Papaver atlanticum</name>
    <dbReference type="NCBI Taxonomy" id="357466"/>
    <lineage>
        <taxon>Eukaryota</taxon>
        <taxon>Viridiplantae</taxon>
        <taxon>Streptophyta</taxon>
        <taxon>Embryophyta</taxon>
        <taxon>Tracheophyta</taxon>
        <taxon>Spermatophyta</taxon>
        <taxon>Magnoliopsida</taxon>
        <taxon>Ranunculales</taxon>
        <taxon>Papaveraceae</taxon>
        <taxon>Papaveroideae</taxon>
        <taxon>Papaver</taxon>
    </lineage>
</organism>
<dbReference type="GO" id="GO:0006952">
    <property type="term" value="P:defense response"/>
    <property type="evidence" value="ECO:0007669"/>
    <property type="project" value="UniProtKB-KW"/>
</dbReference>